<dbReference type="InterPro" id="IPR009926">
    <property type="entry name" value="T3SS_YcgR_PilZN"/>
</dbReference>
<dbReference type="STRING" id="1121328.JWYL7_0863"/>
<evidence type="ECO:0000259" key="1">
    <source>
        <dbReference type="Pfam" id="PF07238"/>
    </source>
</evidence>
<dbReference type="GO" id="GO:0035438">
    <property type="term" value="F:cyclic-di-GMP binding"/>
    <property type="evidence" value="ECO:0007669"/>
    <property type="project" value="InterPro"/>
</dbReference>
<dbReference type="RefSeq" id="WP_066069560.1">
    <property type="nucleotide sequence ID" value="NZ_FRBG01000003.1"/>
</dbReference>
<dbReference type="Gene3D" id="2.40.10.220">
    <property type="entry name" value="predicted glycosyltransferase like domains"/>
    <property type="match status" value="1"/>
</dbReference>
<dbReference type="Proteomes" id="UP000092605">
    <property type="component" value="Unassembled WGS sequence"/>
</dbReference>
<evidence type="ECO:0000313" key="6">
    <source>
        <dbReference type="Proteomes" id="UP000323392"/>
    </source>
</evidence>
<reference evidence="3 5" key="1">
    <citation type="submission" date="2016-02" db="EMBL/GenBank/DDBJ databases">
        <title>Draft genome sequence for Clostridium paradoxum JW-YL-7.</title>
        <authorList>
            <person name="Utturkar S.M."/>
            <person name="Lancaster A."/>
            <person name="Poole F.L."/>
            <person name="Adams M.W."/>
            <person name="Brown S.D."/>
        </authorList>
    </citation>
    <scope>NUCLEOTIDE SEQUENCE [LARGE SCALE GENOMIC DNA]</scope>
    <source>
        <strain evidence="3 5">JW-YL-7</strain>
    </source>
</reference>
<protein>
    <submittedName>
        <fullName evidence="4">C-di-GMP-binding flagellar brake protein YcgR, contains PilZNR and PilZ domains</fullName>
    </submittedName>
    <submittedName>
        <fullName evidence="3">Type IV pilus assembly PilZ</fullName>
    </submittedName>
</protein>
<dbReference type="EMBL" id="LSFY01000001">
    <property type="protein sequence ID" value="KXZ39788.1"/>
    <property type="molecule type" value="Genomic_DNA"/>
</dbReference>
<keyword evidence="4" id="KW-0966">Cell projection</keyword>
<name>A0A150FQD1_CLOPD</name>
<dbReference type="Proteomes" id="UP000323392">
    <property type="component" value="Unassembled WGS sequence"/>
</dbReference>
<gene>
    <name evidence="3" type="ORF">JWYL7_0863</name>
    <name evidence="4" type="ORF">SAMN05661008_00534</name>
</gene>
<keyword evidence="6" id="KW-1185">Reference proteome</keyword>
<keyword evidence="4" id="KW-0969">Cilium</keyword>
<evidence type="ECO:0000313" key="3">
    <source>
        <dbReference type="EMBL" id="KXZ39788.1"/>
    </source>
</evidence>
<dbReference type="PATRIC" id="fig|1121328.3.peg.869"/>
<sequence length="210" mass="24452">MEPVIGHKIQIEVPEEYTYKNLMSQVLEILPENRYIISVPILNTTLVPIRIGAKIEMYYTIESKGVFKFQAVVEDRRKSAVPYLIVKRVSDIKKIQRRNYFRLDISLPVDIYDLEKQLILRGYTKDISGGGISLLSNKTISKNSIIFCKINIENNIYNIKSKVVRSGIWEKNPDMFEIGLSFIEITDKERNEIVGFIFKEQRKLMKKGLM</sequence>
<dbReference type="InterPro" id="IPR009875">
    <property type="entry name" value="PilZ_domain"/>
</dbReference>
<proteinExistence type="predicted"/>
<feature type="domain" description="Type III secretion system flagellar brake protein YcgR PilZN" evidence="2">
    <location>
        <begin position="5"/>
        <end position="87"/>
    </location>
</feature>
<dbReference type="EMBL" id="FRBG01000003">
    <property type="protein sequence ID" value="SHK60504.1"/>
    <property type="molecule type" value="Genomic_DNA"/>
</dbReference>
<evidence type="ECO:0000259" key="2">
    <source>
        <dbReference type="Pfam" id="PF12945"/>
    </source>
</evidence>
<dbReference type="Pfam" id="PF12945">
    <property type="entry name" value="PilZNR"/>
    <property type="match status" value="1"/>
</dbReference>
<feature type="domain" description="PilZ" evidence="1">
    <location>
        <begin position="96"/>
        <end position="198"/>
    </location>
</feature>
<dbReference type="Pfam" id="PF07238">
    <property type="entry name" value="PilZ"/>
    <property type="match status" value="1"/>
</dbReference>
<reference evidence="4 6" key="2">
    <citation type="submission" date="2016-11" db="EMBL/GenBank/DDBJ databases">
        <authorList>
            <person name="Varghese N."/>
            <person name="Submissions S."/>
        </authorList>
    </citation>
    <scope>NUCLEOTIDE SEQUENCE [LARGE SCALE GENOMIC DNA]</scope>
    <source>
        <strain evidence="4 6">DSM 7308</strain>
    </source>
</reference>
<dbReference type="AlphaFoldDB" id="A0A150FQD1"/>
<comment type="caution">
    <text evidence="3">The sequence shown here is derived from an EMBL/GenBank/DDBJ whole genome shotgun (WGS) entry which is preliminary data.</text>
</comment>
<accession>A0A150FQD1</accession>
<evidence type="ECO:0000313" key="5">
    <source>
        <dbReference type="Proteomes" id="UP000092605"/>
    </source>
</evidence>
<dbReference type="OrthoDB" id="9783080at2"/>
<keyword evidence="4" id="KW-0282">Flagellum</keyword>
<organism evidence="3 5">
    <name type="scientific">Alkalithermobacter thermoalcaliphilus JW-YL-7 = DSM 7308</name>
    <dbReference type="NCBI Taxonomy" id="1121328"/>
    <lineage>
        <taxon>Bacteria</taxon>
        <taxon>Bacillati</taxon>
        <taxon>Bacillota</taxon>
        <taxon>Clostridia</taxon>
        <taxon>Peptostreptococcales</taxon>
        <taxon>Tepidibacteraceae</taxon>
        <taxon>Alkalithermobacter</taxon>
    </lineage>
</organism>
<evidence type="ECO:0000313" key="4">
    <source>
        <dbReference type="EMBL" id="SHK60504.1"/>
    </source>
</evidence>